<dbReference type="Pfam" id="PF12146">
    <property type="entry name" value="Hydrolase_4"/>
    <property type="match status" value="1"/>
</dbReference>
<feature type="region of interest" description="Disordered" evidence="1">
    <location>
        <begin position="304"/>
        <end position="336"/>
    </location>
</feature>
<evidence type="ECO:0000259" key="2">
    <source>
        <dbReference type="Pfam" id="PF12146"/>
    </source>
</evidence>
<gene>
    <name evidence="3" type="ORF">Agub_g14291</name>
</gene>
<dbReference type="PROSITE" id="PS50330">
    <property type="entry name" value="UIM"/>
    <property type="match status" value="1"/>
</dbReference>
<feature type="region of interest" description="Disordered" evidence="1">
    <location>
        <begin position="733"/>
        <end position="854"/>
    </location>
</feature>
<feature type="compositionally biased region" description="Pro residues" evidence="1">
    <location>
        <begin position="356"/>
        <end position="373"/>
    </location>
</feature>
<feature type="compositionally biased region" description="Gly residues" evidence="1">
    <location>
        <begin position="505"/>
        <end position="519"/>
    </location>
</feature>
<feature type="compositionally biased region" description="Polar residues" evidence="1">
    <location>
        <begin position="472"/>
        <end position="483"/>
    </location>
</feature>
<name>A0AAD3HST5_9CHLO</name>
<feature type="compositionally biased region" description="Low complexity" evidence="1">
    <location>
        <begin position="456"/>
        <end position="471"/>
    </location>
</feature>
<evidence type="ECO:0000313" key="4">
    <source>
        <dbReference type="Proteomes" id="UP001054857"/>
    </source>
</evidence>
<feature type="compositionally biased region" description="Low complexity" evidence="1">
    <location>
        <begin position="783"/>
        <end position="793"/>
    </location>
</feature>
<feature type="region of interest" description="Disordered" evidence="1">
    <location>
        <begin position="456"/>
        <end position="527"/>
    </location>
</feature>
<dbReference type="InterPro" id="IPR003903">
    <property type="entry name" value="UIM_dom"/>
</dbReference>
<dbReference type="Proteomes" id="UP001054857">
    <property type="component" value="Unassembled WGS sequence"/>
</dbReference>
<feature type="compositionally biased region" description="Polar residues" evidence="1">
    <location>
        <begin position="801"/>
        <end position="823"/>
    </location>
</feature>
<feature type="compositionally biased region" description="Low complexity" evidence="1">
    <location>
        <begin position="825"/>
        <end position="843"/>
    </location>
</feature>
<dbReference type="EMBL" id="BMAR01000055">
    <property type="protein sequence ID" value="GFR51828.1"/>
    <property type="molecule type" value="Genomic_DNA"/>
</dbReference>
<accession>A0AAD3HST5</accession>
<dbReference type="InterPro" id="IPR052920">
    <property type="entry name" value="DNA-binding_regulatory"/>
</dbReference>
<dbReference type="PANTHER" id="PTHR43358">
    <property type="entry name" value="ALPHA/BETA-HYDROLASE"/>
    <property type="match status" value="1"/>
</dbReference>
<feature type="compositionally biased region" description="Low complexity" evidence="1">
    <location>
        <begin position="316"/>
        <end position="336"/>
    </location>
</feature>
<feature type="region of interest" description="Disordered" evidence="1">
    <location>
        <begin position="352"/>
        <end position="431"/>
    </location>
</feature>
<evidence type="ECO:0000256" key="1">
    <source>
        <dbReference type="SAM" id="MobiDB-lite"/>
    </source>
</evidence>
<feature type="region of interest" description="Disordered" evidence="1">
    <location>
        <begin position="560"/>
        <end position="592"/>
    </location>
</feature>
<feature type="compositionally biased region" description="Low complexity" evidence="1">
    <location>
        <begin position="484"/>
        <end position="504"/>
    </location>
</feature>
<reference evidence="3 4" key="1">
    <citation type="journal article" date="2021" name="Sci. Rep.">
        <title>Genome sequencing of the multicellular alga Astrephomene provides insights into convergent evolution of germ-soma differentiation.</title>
        <authorList>
            <person name="Yamashita S."/>
            <person name="Yamamoto K."/>
            <person name="Matsuzaki R."/>
            <person name="Suzuki S."/>
            <person name="Yamaguchi H."/>
            <person name="Hirooka S."/>
            <person name="Minakuchi Y."/>
            <person name="Miyagishima S."/>
            <person name="Kawachi M."/>
            <person name="Toyoda A."/>
            <person name="Nozaki H."/>
        </authorList>
    </citation>
    <scope>NUCLEOTIDE SEQUENCE [LARGE SCALE GENOMIC DNA]</scope>
    <source>
        <strain evidence="3 4">NIES-4017</strain>
    </source>
</reference>
<dbReference type="Gene3D" id="3.40.50.1820">
    <property type="entry name" value="alpha/beta hydrolase"/>
    <property type="match status" value="1"/>
</dbReference>
<protein>
    <recommendedName>
        <fullName evidence="2">Serine aminopeptidase S33 domain-containing protein</fullName>
    </recommendedName>
</protein>
<comment type="caution">
    <text evidence="3">The sequence shown here is derived from an EMBL/GenBank/DDBJ whole genome shotgun (WGS) entry which is preliminary data.</text>
</comment>
<feature type="domain" description="Serine aminopeptidase S33" evidence="2">
    <location>
        <begin position="94"/>
        <end position="213"/>
    </location>
</feature>
<feature type="compositionally biased region" description="Gly residues" evidence="1">
    <location>
        <begin position="568"/>
        <end position="585"/>
    </location>
</feature>
<dbReference type="InterPro" id="IPR022742">
    <property type="entry name" value="Hydrolase_4"/>
</dbReference>
<dbReference type="InterPro" id="IPR029058">
    <property type="entry name" value="AB_hydrolase_fold"/>
</dbReference>
<dbReference type="AlphaFoldDB" id="A0AAD3HST5"/>
<proteinExistence type="predicted"/>
<organism evidence="3 4">
    <name type="scientific">Astrephomene gubernaculifera</name>
    <dbReference type="NCBI Taxonomy" id="47775"/>
    <lineage>
        <taxon>Eukaryota</taxon>
        <taxon>Viridiplantae</taxon>
        <taxon>Chlorophyta</taxon>
        <taxon>core chlorophytes</taxon>
        <taxon>Chlorophyceae</taxon>
        <taxon>CS clade</taxon>
        <taxon>Chlamydomonadales</taxon>
        <taxon>Astrephomenaceae</taxon>
        <taxon>Astrephomene</taxon>
    </lineage>
</organism>
<dbReference type="PANTHER" id="PTHR43358:SF4">
    <property type="entry name" value="ALPHA_BETA HYDROLASE FOLD-1 DOMAIN-CONTAINING PROTEIN"/>
    <property type="match status" value="1"/>
</dbReference>
<evidence type="ECO:0000313" key="3">
    <source>
        <dbReference type="EMBL" id="GFR51828.1"/>
    </source>
</evidence>
<sequence>MPGIGALWDSLVDCICRPPRDEYIYPDELVGGRRGHFRVGRYPGIREDLTLINKRGLRLQCSHYFPRHVKGRDGRLPCVIYCHCNSGSRRDAEEAICVLVPIGVSVFTLDFAGSGLSDGQWVTLGSEEVEDVEAAVEHLRAGGRVSTLGLWGRSMGAVTALLYSQRDPSIAGMVLDSPFARLTDLMLEIVAEQRLPIPRPLARLALAAMRRSVNKRAGFDITRVSPLDAVSRSFIPALFGHATGDTFIRISHAEALHAAYAGDKNLIRFEGDHNSRRPQFFYNSVSIFWHNTLQLEHLLEPADIPLSPPTHGRMGPATTASSLSTTTAPARAPATAATTTAAAAAAGAAAVLSSSPSPPLPQPPGRPLRPPVQSPSHAPSPSGAAAAHAATATAASAAAAESRTTDGGGDDDANSAVDVAAPGGSVYGRSAPWEPRMWEWDVDRSERERQRFRRMAGGLPSPLGAAAGGASNHSETSTASTSVGGALPLSPLSGGSGAAATGSGTTNGGGGGSARGPGSNGVAATSNRGYPTSAELAHLLANANDHSVVTRLLGEDPNWSDGAAAAARGGGEAGAEAASGGGDGGSDPRVAQQQQLGGMGAGIGADGLLLLPGSLEEEEEHLRAALELSLMEAAAAAEAAVADANGSPVGKGIATEGLVGRYGVGTEATAEVSATAVSAAVGRMSPEAAAAVASGASATPLVPPHLASSSLSSPGTATVAAVSSTAVGSGGGDLLVFSPDERGQGDLLLHGSPPPHQQQQHPYPTRLPPLPSDYLTFTPSPAPSASASSSTSPWRQVGPATMQQPPTDTSNGLGSSPMRQQPDTVVPVPGSSSGAASASSPSSQLGRPQPHQPHAYQPLVATTADALNSPGAVVSAASWPMATAAAPVEGTAATTSPAGSGSGVIPVRQGGGGVGAVGGYPGGGGGGYYNGGGGAAMSLYDMCTEEELLALAVQLSLQEKG</sequence>
<keyword evidence="4" id="KW-1185">Reference proteome</keyword>
<feature type="compositionally biased region" description="Low complexity" evidence="1">
    <location>
        <begin position="374"/>
        <end position="400"/>
    </location>
</feature>
<dbReference type="SUPFAM" id="SSF53474">
    <property type="entry name" value="alpha/beta-Hydrolases"/>
    <property type="match status" value="1"/>
</dbReference>